<evidence type="ECO:0000256" key="2">
    <source>
        <dbReference type="SAM" id="MobiDB-lite"/>
    </source>
</evidence>
<evidence type="ECO:0000313" key="4">
    <source>
        <dbReference type="EMBL" id="KHJ31168.1"/>
    </source>
</evidence>
<dbReference type="PANTHER" id="PTHR37984:SF5">
    <property type="entry name" value="PROTEIN NYNRIN-LIKE"/>
    <property type="match status" value="1"/>
</dbReference>
<dbReference type="Proteomes" id="UP000030854">
    <property type="component" value="Unassembled WGS sequence"/>
</dbReference>
<keyword evidence="5" id="KW-1185">Reference proteome</keyword>
<dbReference type="InterPro" id="IPR001584">
    <property type="entry name" value="Integrase_cat-core"/>
</dbReference>
<dbReference type="GO" id="GO:0015074">
    <property type="term" value="P:DNA integration"/>
    <property type="evidence" value="ECO:0007669"/>
    <property type="project" value="InterPro"/>
</dbReference>
<accession>A0A0B1NYV8</accession>
<dbReference type="AlphaFoldDB" id="A0A0B1NYV8"/>
<dbReference type="Gene3D" id="3.30.420.10">
    <property type="entry name" value="Ribonuclease H-like superfamily/Ribonuclease H"/>
    <property type="match status" value="1"/>
</dbReference>
<comment type="caution">
    <text evidence="4">The sequence shown here is derived from an EMBL/GenBank/DDBJ whole genome shotgun (WGS) entry which is preliminary data.</text>
</comment>
<dbReference type="GO" id="GO:0005634">
    <property type="term" value="C:nucleus"/>
    <property type="evidence" value="ECO:0007669"/>
    <property type="project" value="UniProtKB-ARBA"/>
</dbReference>
<dbReference type="OMA" id="TSEIMEP"/>
<dbReference type="InterPro" id="IPR036397">
    <property type="entry name" value="RNaseH_sf"/>
</dbReference>
<dbReference type="STRING" id="52586.A0A0B1NYV8"/>
<protein>
    <recommendedName>
        <fullName evidence="3">Integrase catalytic domain-containing protein</fullName>
    </recommendedName>
</protein>
<organism evidence="4 5">
    <name type="scientific">Uncinula necator</name>
    <name type="common">Grape powdery mildew</name>
    <dbReference type="NCBI Taxonomy" id="52586"/>
    <lineage>
        <taxon>Eukaryota</taxon>
        <taxon>Fungi</taxon>
        <taxon>Dikarya</taxon>
        <taxon>Ascomycota</taxon>
        <taxon>Pezizomycotina</taxon>
        <taxon>Leotiomycetes</taxon>
        <taxon>Erysiphales</taxon>
        <taxon>Erysiphaceae</taxon>
        <taxon>Erysiphe</taxon>
    </lineage>
</organism>
<dbReference type="InterPro" id="IPR050951">
    <property type="entry name" value="Retrovirus_Pol_polyprotein"/>
</dbReference>
<evidence type="ECO:0000256" key="1">
    <source>
        <dbReference type="ARBA" id="ARBA00022884"/>
    </source>
</evidence>
<dbReference type="SUPFAM" id="SSF53098">
    <property type="entry name" value="Ribonuclease H-like"/>
    <property type="match status" value="1"/>
</dbReference>
<feature type="region of interest" description="Disordered" evidence="2">
    <location>
        <begin position="842"/>
        <end position="869"/>
    </location>
</feature>
<dbReference type="PROSITE" id="PS50994">
    <property type="entry name" value="INTEGRASE"/>
    <property type="match status" value="1"/>
</dbReference>
<proteinExistence type="predicted"/>
<name>A0A0B1NYV8_UNCNE</name>
<gene>
    <name evidence="4" type="ORF">EV44_g3299</name>
</gene>
<evidence type="ECO:0000313" key="5">
    <source>
        <dbReference type="Proteomes" id="UP000030854"/>
    </source>
</evidence>
<dbReference type="EMBL" id="JNVN01003178">
    <property type="protein sequence ID" value="KHJ31168.1"/>
    <property type="molecule type" value="Genomic_DNA"/>
</dbReference>
<reference evidence="4 5" key="1">
    <citation type="journal article" date="2014" name="BMC Genomics">
        <title>Adaptive genomic structural variation in the grape powdery mildew pathogen, Erysiphe necator.</title>
        <authorList>
            <person name="Jones L."/>
            <person name="Riaz S."/>
            <person name="Morales-Cruz A."/>
            <person name="Amrine K.C."/>
            <person name="McGuire B."/>
            <person name="Gubler W.D."/>
            <person name="Walker M.A."/>
            <person name="Cantu D."/>
        </authorList>
    </citation>
    <scope>NUCLEOTIDE SEQUENCE [LARGE SCALE GENOMIC DNA]</scope>
    <source>
        <strain evidence="5">c</strain>
    </source>
</reference>
<dbReference type="InterPro" id="IPR012337">
    <property type="entry name" value="RNaseH-like_sf"/>
</dbReference>
<feature type="domain" description="Integrase catalytic" evidence="3">
    <location>
        <begin position="562"/>
        <end position="740"/>
    </location>
</feature>
<evidence type="ECO:0000259" key="3">
    <source>
        <dbReference type="PROSITE" id="PS50994"/>
    </source>
</evidence>
<keyword evidence="1" id="KW-0694">RNA-binding</keyword>
<sequence length="935" mass="106322">MKYSGQCDNLDCALDDVHEMCSIAGVPDIYKCQAFHIMPKDSAKLFYSENIRDKIFYFDGMVQALRNNFETPELQREMQSSFNSLTLSKILIINKGLKTKPECLDELIREIQRLYRGLPTYNRTSESKDFELRNKLLAACEEDPDCSMACMLPAKTFQALISQLRTSISLSLKVQKSQQTAYYTANGYENDSFYTDRQYHGQKRSQTSSSANNKEQSKTKFGKKACFVCSKEGCWSTRHSPEERMKSMADFKSKTLRLTGRKYTGPEIRQFLNDFEGLEPAQEIPDNFSHFHVTQDDEESDDLEDFFRTGIFFTDSQTETTLEAYSDFFPTLRGNVDGYTTVGSLRDKSIEHLLTQSRSCPGSRYSSLKFEGILIDTGAAKISTAGYNQFLALKRLRPSLKIDNSRAGEAHITFGIGSTSSLGTTNVDTPVGTITFHITNSVTPFLFCLADMDNMKVHYNNLTDLLIQHSITGEENTYPVIRKYGHPFLLLGGPEENLVHSFEKLNGIIECHLTDTELRRLHHRFGHPSTDRLTKILSRSGHDFNRQAIKHLTKFCDSCQKYSKSPGRFKFNLKDDRNFNSCVYIDVLYIDEKPVLQVVDEATCFQAARWLKSMNAQEAWNSLRNCWIDVYLGPPDVIVHDAGTNFTGKEFKQSAIAMSITTKVAPTEAHHSVGLVERYHTPLRRAYEVISKDLGGTKTDRTSLLQMAVKAVNDTAGPDGLIPTLLVFGAYPRMTESDPPTPSIFERAAAIKAAMKEVRKIRAKEQVRNALKMRNGPKTSELKDILPNGQVLVWRENKEWTGPYKLIRIEGEDCVVQVSDHMPTFRSTSVKPYYSDLNTQNLNDPPLNEEPVENVSSVNKTSEIMEPRRSNRVRKSRDFGNFFVSICDLVNISSFNTSSFLSSKKWPIEKIRFVCVQLVRLLRRESLSKPRARKK</sequence>
<dbReference type="PANTHER" id="PTHR37984">
    <property type="entry name" value="PROTEIN CBG26694"/>
    <property type="match status" value="1"/>
</dbReference>
<dbReference type="GO" id="GO:0003723">
    <property type="term" value="F:RNA binding"/>
    <property type="evidence" value="ECO:0007669"/>
    <property type="project" value="UniProtKB-KW"/>
</dbReference>
<dbReference type="HOGENOM" id="CLU_002055_3_0_1"/>